<evidence type="ECO:0000256" key="1">
    <source>
        <dbReference type="SAM" id="SignalP"/>
    </source>
</evidence>
<organism evidence="2 3">
    <name type="scientific">Citrus x changshan-huyou</name>
    <dbReference type="NCBI Taxonomy" id="2935761"/>
    <lineage>
        <taxon>Eukaryota</taxon>
        <taxon>Viridiplantae</taxon>
        <taxon>Streptophyta</taxon>
        <taxon>Embryophyta</taxon>
        <taxon>Tracheophyta</taxon>
        <taxon>Spermatophyta</taxon>
        <taxon>Magnoliopsida</taxon>
        <taxon>eudicotyledons</taxon>
        <taxon>Gunneridae</taxon>
        <taxon>Pentapetalae</taxon>
        <taxon>rosids</taxon>
        <taxon>malvids</taxon>
        <taxon>Sapindales</taxon>
        <taxon>Rutaceae</taxon>
        <taxon>Aurantioideae</taxon>
        <taxon>Citrus</taxon>
    </lineage>
</organism>
<keyword evidence="3" id="KW-1185">Reference proteome</keyword>
<sequence length="72" mass="7624">MAGNNPRCMLLTLFIFVIVLSPMLPCREAARLTAANGLSGVQRAPFAPTIVCPLCVRCCEPAPPGRCCKCGC</sequence>
<dbReference type="PANTHER" id="PTHR36328">
    <property type="entry name" value="TRANSMEMBRANE PROTEIN"/>
    <property type="match status" value="1"/>
</dbReference>
<gene>
    <name evidence="2" type="ORF">WN944_021929</name>
</gene>
<evidence type="ECO:0000313" key="3">
    <source>
        <dbReference type="Proteomes" id="UP001428341"/>
    </source>
</evidence>
<feature type="chain" id="PRO_5042843773" evidence="1">
    <location>
        <begin position="30"/>
        <end position="72"/>
    </location>
</feature>
<dbReference type="Proteomes" id="UP001428341">
    <property type="component" value="Unassembled WGS sequence"/>
</dbReference>
<proteinExistence type="predicted"/>
<comment type="caution">
    <text evidence="2">The sequence shown here is derived from an EMBL/GenBank/DDBJ whole genome shotgun (WGS) entry which is preliminary data.</text>
</comment>
<keyword evidence="1" id="KW-0732">Signal</keyword>
<name>A0AAP0QVR4_9ROSI</name>
<dbReference type="AlphaFoldDB" id="A0AAP0QVR4"/>
<evidence type="ECO:0000313" key="2">
    <source>
        <dbReference type="EMBL" id="KAK9228972.1"/>
    </source>
</evidence>
<dbReference type="EMBL" id="JBCGBO010000001">
    <property type="protein sequence ID" value="KAK9228972.1"/>
    <property type="molecule type" value="Genomic_DNA"/>
</dbReference>
<dbReference type="PANTHER" id="PTHR36328:SF7">
    <property type="entry name" value="TRANSMEMBRANE PROTEIN"/>
    <property type="match status" value="1"/>
</dbReference>
<reference evidence="2 3" key="1">
    <citation type="submission" date="2024-05" db="EMBL/GenBank/DDBJ databases">
        <title>Haplotype-resolved chromosome-level genome assembly of Huyou (Citrus changshanensis).</title>
        <authorList>
            <person name="Miao C."/>
            <person name="Chen W."/>
            <person name="Wu Y."/>
            <person name="Wang L."/>
            <person name="Zhao S."/>
            <person name="Grierson D."/>
            <person name="Xu C."/>
            <person name="Chen K."/>
        </authorList>
    </citation>
    <scope>NUCLEOTIDE SEQUENCE [LARGE SCALE GENOMIC DNA]</scope>
    <source>
        <strain evidence="2">01-14</strain>
        <tissue evidence="2">Leaf</tissue>
    </source>
</reference>
<protein>
    <submittedName>
        <fullName evidence="2">Uncharacterized protein</fullName>
    </submittedName>
</protein>
<feature type="signal peptide" evidence="1">
    <location>
        <begin position="1"/>
        <end position="29"/>
    </location>
</feature>
<accession>A0AAP0QVR4</accession>